<comment type="caution">
    <text evidence="6">The sequence shown here is derived from an EMBL/GenBank/DDBJ whole genome shotgun (WGS) entry which is preliminary data.</text>
</comment>
<dbReference type="Gene3D" id="1.10.4100.10">
    <property type="entry name" value="2-methylcitrate dehydratase PrpD"/>
    <property type="match status" value="1"/>
</dbReference>
<dbReference type="STRING" id="1890364.A0A2P6NXD7"/>
<dbReference type="InterPro" id="IPR012705">
    <property type="entry name" value="2Me_IsoCit_deHydtase_PrpD"/>
</dbReference>
<dbReference type="SUPFAM" id="SSF103378">
    <property type="entry name" value="2-methylcitrate dehydratase PrpD"/>
    <property type="match status" value="1"/>
</dbReference>
<evidence type="ECO:0000256" key="1">
    <source>
        <dbReference type="ARBA" id="ARBA00006174"/>
    </source>
</evidence>
<evidence type="ECO:0000256" key="3">
    <source>
        <dbReference type="ARBA" id="ARBA00023239"/>
    </source>
</evidence>
<dbReference type="PANTHER" id="PTHR16943">
    <property type="entry name" value="2-METHYLCITRATE DEHYDRATASE-RELATED"/>
    <property type="match status" value="1"/>
</dbReference>
<evidence type="ECO:0000259" key="4">
    <source>
        <dbReference type="Pfam" id="PF03972"/>
    </source>
</evidence>
<accession>A0A2P6NXD7</accession>
<name>A0A2P6NXD7_9EUKA</name>
<organism evidence="6 7">
    <name type="scientific">Planoprotostelium fungivorum</name>
    <dbReference type="NCBI Taxonomy" id="1890364"/>
    <lineage>
        <taxon>Eukaryota</taxon>
        <taxon>Amoebozoa</taxon>
        <taxon>Evosea</taxon>
        <taxon>Variosea</taxon>
        <taxon>Cavosteliida</taxon>
        <taxon>Cavosteliaceae</taxon>
        <taxon>Planoprotostelium</taxon>
    </lineage>
</organism>
<evidence type="ECO:0000256" key="2">
    <source>
        <dbReference type="ARBA" id="ARBA00022532"/>
    </source>
</evidence>
<dbReference type="FunCoup" id="A0A2P6NXD7">
    <property type="interactions" value="19"/>
</dbReference>
<dbReference type="GO" id="GO:0051537">
    <property type="term" value="F:2 iron, 2 sulfur cluster binding"/>
    <property type="evidence" value="ECO:0007669"/>
    <property type="project" value="InterPro"/>
</dbReference>
<keyword evidence="2" id="KW-0816">Tricarboxylic acid cycle</keyword>
<dbReference type="OrthoDB" id="10055203at2759"/>
<evidence type="ECO:0000313" key="6">
    <source>
        <dbReference type="EMBL" id="PRP88623.1"/>
    </source>
</evidence>
<dbReference type="PANTHER" id="PTHR16943:SF8">
    <property type="entry name" value="2-METHYLCITRATE DEHYDRATASE"/>
    <property type="match status" value="1"/>
</dbReference>
<dbReference type="InterPro" id="IPR042183">
    <property type="entry name" value="MmgE/PrpD_sf_1"/>
</dbReference>
<dbReference type="Pfam" id="PF03972">
    <property type="entry name" value="MmgE_PrpD_N"/>
    <property type="match status" value="1"/>
</dbReference>
<keyword evidence="3" id="KW-0456">Lyase</keyword>
<dbReference type="Proteomes" id="UP000241769">
    <property type="component" value="Unassembled WGS sequence"/>
</dbReference>
<dbReference type="GO" id="GO:0006099">
    <property type="term" value="P:tricarboxylic acid cycle"/>
    <property type="evidence" value="ECO:0007669"/>
    <property type="project" value="UniProtKB-KW"/>
</dbReference>
<evidence type="ECO:0000313" key="7">
    <source>
        <dbReference type="Proteomes" id="UP000241769"/>
    </source>
</evidence>
<sequence length="563" mass="63474">MVTALSTNKAASVYARLDQEKSFFQDQPTEQTEFDFESKKAFCSQMLVSGTRLAQLTQKRPSVRFNRMSSHIPTSTDQEYDPIITKIAKYSVDNKIKLTDVAYETAHYALLDTLGCAVLALRHPEAVKHLGPIIPGTVVPHHSSVNVPGTQYEVDPVRGAWNNTTLIRWLDYNDTFLAKEFGHPSDNFGALLAASQYLNKNRKYSVSVSQSGNPPLTVRDVLQYGIKAYEIQGQLSIDNSLNRLGIDHVFFVKLASTATVTAMMGGDIEQVSAAISNAIVDNGPMRTYRHFPNTGERKSWAAADAASRAVNFAMMHVKGERGYPSVVSTKGWGYKDVVLKGQEFGLERDLGSYIMENVLFKISYPAEFHGQTAVEMSIKIHDLLNKEKPGWTEEDIKEVRFNTHEAAMRIIDKRGPLTNYADRDHCIQYMSAVGLLFGRLVAESYADEFAAANPSIDRLREKMTISEHKPYSVDYLDPEKRSQASDVQVFFKDGYTTPIFKAEYPVGHRLRRQEGIPLLVEKFQNNVATRYPTAHAKRIIDLCLNREKLLSTEVDEFMRMWVI</sequence>
<dbReference type="GO" id="GO:0019679">
    <property type="term" value="P:propionate metabolic process, methylcitrate cycle"/>
    <property type="evidence" value="ECO:0007669"/>
    <property type="project" value="InterPro"/>
</dbReference>
<keyword evidence="7" id="KW-1185">Reference proteome</keyword>
<dbReference type="NCBIfam" id="NF006943">
    <property type="entry name" value="PRK09425.1"/>
    <property type="match status" value="1"/>
</dbReference>
<reference evidence="6 7" key="1">
    <citation type="journal article" date="2018" name="Genome Biol. Evol.">
        <title>Multiple Roots of Fruiting Body Formation in Amoebozoa.</title>
        <authorList>
            <person name="Hillmann F."/>
            <person name="Forbes G."/>
            <person name="Novohradska S."/>
            <person name="Ferling I."/>
            <person name="Riege K."/>
            <person name="Groth M."/>
            <person name="Westermann M."/>
            <person name="Marz M."/>
            <person name="Spaller T."/>
            <person name="Winckler T."/>
            <person name="Schaap P."/>
            <person name="Glockner G."/>
        </authorList>
    </citation>
    <scope>NUCLEOTIDE SEQUENCE [LARGE SCALE GENOMIC DNA]</scope>
    <source>
        <strain evidence="6 7">Jena</strain>
    </source>
</reference>
<evidence type="ECO:0000259" key="5">
    <source>
        <dbReference type="Pfam" id="PF19305"/>
    </source>
</evidence>
<dbReference type="InterPro" id="IPR045337">
    <property type="entry name" value="MmgE_PrpD_C"/>
</dbReference>
<dbReference type="InterPro" id="IPR045336">
    <property type="entry name" value="MmgE_PrpD_N"/>
</dbReference>
<dbReference type="Pfam" id="PF19305">
    <property type="entry name" value="MmgE_PrpD_C"/>
    <property type="match status" value="1"/>
</dbReference>
<dbReference type="EMBL" id="MDYQ01000009">
    <property type="protein sequence ID" value="PRP88623.1"/>
    <property type="molecule type" value="Genomic_DNA"/>
</dbReference>
<dbReference type="AlphaFoldDB" id="A0A2P6NXD7"/>
<feature type="domain" description="MmgE/PrpD C-terminal" evidence="5">
    <location>
        <begin position="364"/>
        <end position="545"/>
    </location>
</feature>
<dbReference type="InterPro" id="IPR005656">
    <property type="entry name" value="MmgE_PrpD"/>
</dbReference>
<proteinExistence type="inferred from homology"/>
<dbReference type="InParanoid" id="A0A2P6NXD7"/>
<dbReference type="InterPro" id="IPR042188">
    <property type="entry name" value="MmgE/PrpD_sf_2"/>
</dbReference>
<dbReference type="NCBIfam" id="TIGR02330">
    <property type="entry name" value="prpD"/>
    <property type="match status" value="1"/>
</dbReference>
<comment type="similarity">
    <text evidence="1">Belongs to the PrpD family.</text>
</comment>
<protein>
    <submittedName>
        <fullName evidence="6">2-methylcitrate dehydratase</fullName>
    </submittedName>
</protein>
<dbReference type="GO" id="GO:0047547">
    <property type="term" value="F:2-methylcitrate dehydratase activity"/>
    <property type="evidence" value="ECO:0007669"/>
    <property type="project" value="InterPro"/>
</dbReference>
<dbReference type="InterPro" id="IPR036148">
    <property type="entry name" value="MmgE/PrpD_sf"/>
</dbReference>
<feature type="domain" description="MmgE/PrpD N-terminal" evidence="4">
    <location>
        <begin position="86"/>
        <end position="345"/>
    </location>
</feature>
<dbReference type="Gene3D" id="3.30.1330.120">
    <property type="entry name" value="2-methylcitrate dehydratase PrpD"/>
    <property type="match status" value="1"/>
</dbReference>
<gene>
    <name evidence="6" type="ORF">PROFUN_03034</name>
</gene>